<dbReference type="PANTHER" id="PTHR34185:SF1">
    <property type="entry name" value="DIADENYLATE CYCLASE"/>
    <property type="match status" value="1"/>
</dbReference>
<evidence type="ECO:0000256" key="3">
    <source>
        <dbReference type="ARBA" id="ARBA00022679"/>
    </source>
</evidence>
<gene>
    <name evidence="12" type="primary">cdaA</name>
    <name evidence="10" type="synonym">dacA</name>
    <name evidence="12" type="ORF">ACFL27_01180</name>
</gene>
<evidence type="ECO:0000256" key="8">
    <source>
        <dbReference type="ARBA" id="ARBA00022989"/>
    </source>
</evidence>
<evidence type="ECO:0000256" key="1">
    <source>
        <dbReference type="ARBA" id="ARBA00000877"/>
    </source>
</evidence>
<dbReference type="InterPro" id="IPR045585">
    <property type="entry name" value="CdaA_N"/>
</dbReference>
<feature type="transmembrane region" description="Helical" evidence="10">
    <location>
        <begin position="20"/>
        <end position="39"/>
    </location>
</feature>
<dbReference type="InterPro" id="IPR050338">
    <property type="entry name" value="DisA"/>
</dbReference>
<evidence type="ECO:0000313" key="12">
    <source>
        <dbReference type="EMBL" id="MFC1848794.1"/>
    </source>
</evidence>
<dbReference type="Proteomes" id="UP001594351">
    <property type="component" value="Unassembled WGS sequence"/>
</dbReference>
<protein>
    <recommendedName>
        <fullName evidence="10">Diadenylate cyclase</fullName>
        <shortName evidence="10">DAC</shortName>
        <ecNumber evidence="10">2.7.7.85</ecNumber>
    </recommendedName>
    <alternativeName>
        <fullName evidence="10">Cyclic-di-AMP synthase</fullName>
        <shortName evidence="10">c-di-AMP synthase</shortName>
    </alternativeName>
</protein>
<dbReference type="EMBL" id="JBHPBY010000007">
    <property type="protein sequence ID" value="MFC1848794.1"/>
    <property type="molecule type" value="Genomic_DNA"/>
</dbReference>
<comment type="subunit">
    <text evidence="10">Probably a homodimer.</text>
</comment>
<comment type="caution">
    <text evidence="10">Lacks conserved residue(s) required for the propagation of feature annotation.</text>
</comment>
<keyword evidence="4 10" id="KW-0812">Transmembrane</keyword>
<comment type="similarity">
    <text evidence="10">Belongs to the adenylate cyclase family. DacA/CdaA subfamily.</text>
</comment>
<feature type="domain" description="DAC" evidence="11">
    <location>
        <begin position="92"/>
        <end position="250"/>
    </location>
</feature>
<dbReference type="Pfam" id="PF19293">
    <property type="entry name" value="CdaA_N"/>
    <property type="match status" value="1"/>
</dbReference>
<evidence type="ECO:0000256" key="6">
    <source>
        <dbReference type="ARBA" id="ARBA00022741"/>
    </source>
</evidence>
<keyword evidence="3 10" id="KW-0808">Transferase</keyword>
<keyword evidence="13" id="KW-1185">Reference proteome</keyword>
<dbReference type="PIRSF" id="PIRSF004793">
    <property type="entry name" value="UCP004793"/>
    <property type="match status" value="1"/>
</dbReference>
<evidence type="ECO:0000256" key="9">
    <source>
        <dbReference type="ARBA" id="ARBA00023136"/>
    </source>
</evidence>
<organism evidence="12 13">
    <name type="scientific">candidate division CSSED10-310 bacterium</name>
    <dbReference type="NCBI Taxonomy" id="2855610"/>
    <lineage>
        <taxon>Bacteria</taxon>
        <taxon>Bacteria division CSSED10-310</taxon>
    </lineage>
</organism>
<dbReference type="Pfam" id="PF02457">
    <property type="entry name" value="DAC"/>
    <property type="match status" value="1"/>
</dbReference>
<feature type="transmembrane region" description="Helical" evidence="10">
    <location>
        <begin position="70"/>
        <end position="91"/>
    </location>
</feature>
<dbReference type="NCBIfam" id="TIGR00159">
    <property type="entry name" value="diadenylate cyclase CdaA"/>
    <property type="match status" value="1"/>
</dbReference>
<dbReference type="PANTHER" id="PTHR34185">
    <property type="entry name" value="DIADENYLATE CYCLASE"/>
    <property type="match status" value="1"/>
</dbReference>
<comment type="caution">
    <text evidence="12">The sequence shown here is derived from an EMBL/GenBank/DDBJ whole genome shotgun (WGS) entry which is preliminary data.</text>
</comment>
<dbReference type="InterPro" id="IPR014046">
    <property type="entry name" value="C-di-AMP_synthase"/>
</dbReference>
<comment type="function">
    <text evidence="10">Catalyzes the condensation of 2 ATP molecules into cyclic di-AMP (c-di-AMP), a second messenger used to regulate differing processes in different bacteria.</text>
</comment>
<keyword evidence="5 10" id="KW-0548">Nucleotidyltransferase</keyword>
<evidence type="ECO:0000256" key="7">
    <source>
        <dbReference type="ARBA" id="ARBA00022840"/>
    </source>
</evidence>
<accession>A0ABV6YRG2</accession>
<dbReference type="HAMAP" id="MF_01499">
    <property type="entry name" value="DacA"/>
    <property type="match status" value="1"/>
</dbReference>
<reference evidence="12 13" key="1">
    <citation type="submission" date="2024-09" db="EMBL/GenBank/DDBJ databases">
        <title>Laminarin stimulates single cell rates of sulfate reduction while oxygen inhibits transcriptomic activity in coastal marine sediment.</title>
        <authorList>
            <person name="Lindsay M."/>
            <person name="Orcutt B."/>
            <person name="Emerson D."/>
            <person name="Stepanauskas R."/>
            <person name="D'Angelo T."/>
        </authorList>
    </citation>
    <scope>NUCLEOTIDE SEQUENCE [LARGE SCALE GENOMIC DNA]</scope>
    <source>
        <strain evidence="12">SAG AM-311-K15</strain>
    </source>
</reference>
<dbReference type="InterPro" id="IPR003390">
    <property type="entry name" value="DNA_integrity_scan_DisA_N"/>
</dbReference>
<dbReference type="EC" id="2.7.7.85" evidence="10"/>
<dbReference type="SUPFAM" id="SSF143597">
    <property type="entry name" value="YojJ-like"/>
    <property type="match status" value="1"/>
</dbReference>
<sequence length="270" mass="30891">MNVNDFLHNFVTEYYSSISFSFSDIVDILIVTFILYRFFLIIKGTLAFQMFFGIFFLFVAFYFAQLYSLFTIRWLIQNFLAFWIIALLIIFQPELRRTLAEVGQRGFFKKRQMQDERMLEEILKATAAMAESNTGAIIVLERNTGLRNYREKGSILNADISSELLRAIFYPENPLHDGAVIINQNKIESAACFLPLSKNPQLGRAAGSRHRASIGITEESDALVIVVSEETGKTSLALDGKLQADLNIDSMRKILTKLYLQKQNKGIKRK</sequence>
<comment type="catalytic activity">
    <reaction evidence="1 10">
        <text>2 ATP = 3',3'-c-di-AMP + 2 diphosphate</text>
        <dbReference type="Rhea" id="RHEA:35655"/>
        <dbReference type="ChEBI" id="CHEBI:30616"/>
        <dbReference type="ChEBI" id="CHEBI:33019"/>
        <dbReference type="ChEBI" id="CHEBI:71500"/>
        <dbReference type="EC" id="2.7.7.85"/>
    </reaction>
</comment>
<evidence type="ECO:0000256" key="10">
    <source>
        <dbReference type="HAMAP-Rule" id="MF_01499"/>
    </source>
</evidence>
<keyword evidence="9 10" id="KW-0472">Membrane</keyword>
<dbReference type="InterPro" id="IPR034701">
    <property type="entry name" value="CdaA"/>
</dbReference>
<keyword evidence="6 10" id="KW-0547">Nucleotide-binding</keyword>
<proteinExistence type="inferred from homology"/>
<evidence type="ECO:0000256" key="4">
    <source>
        <dbReference type="ARBA" id="ARBA00022692"/>
    </source>
</evidence>
<name>A0ABV6YRG2_UNCC1</name>
<dbReference type="PROSITE" id="PS51794">
    <property type="entry name" value="DAC"/>
    <property type="match status" value="1"/>
</dbReference>
<evidence type="ECO:0000259" key="11">
    <source>
        <dbReference type="PROSITE" id="PS51794"/>
    </source>
</evidence>
<dbReference type="InterPro" id="IPR036888">
    <property type="entry name" value="DNA_integrity_DisA_N_sf"/>
</dbReference>
<keyword evidence="7 10" id="KW-0067">ATP-binding</keyword>
<keyword evidence="2 10" id="KW-1003">Cell membrane</keyword>
<evidence type="ECO:0000256" key="5">
    <source>
        <dbReference type="ARBA" id="ARBA00022695"/>
    </source>
</evidence>
<evidence type="ECO:0000313" key="13">
    <source>
        <dbReference type="Proteomes" id="UP001594351"/>
    </source>
</evidence>
<dbReference type="Gene3D" id="3.40.1700.10">
    <property type="entry name" value="DNA integrity scanning protein, DisA, N-terminal domain"/>
    <property type="match status" value="1"/>
</dbReference>
<feature type="transmembrane region" description="Helical" evidence="10">
    <location>
        <begin position="46"/>
        <end position="64"/>
    </location>
</feature>
<dbReference type="GO" id="GO:0106408">
    <property type="term" value="F:diadenylate cyclase activity"/>
    <property type="evidence" value="ECO:0007669"/>
    <property type="project" value="UniProtKB-EC"/>
</dbReference>
<keyword evidence="8 10" id="KW-1133">Transmembrane helix</keyword>
<evidence type="ECO:0000256" key="2">
    <source>
        <dbReference type="ARBA" id="ARBA00022475"/>
    </source>
</evidence>